<dbReference type="EMBL" id="VOQS01000003">
    <property type="protein sequence ID" value="TXC84302.1"/>
    <property type="molecule type" value="Genomic_DNA"/>
</dbReference>
<feature type="region of interest" description="Disordered" evidence="1">
    <location>
        <begin position="1"/>
        <end position="21"/>
    </location>
</feature>
<dbReference type="Proteomes" id="UP000321776">
    <property type="component" value="Unassembled WGS sequence"/>
</dbReference>
<organism evidence="3 4">
    <name type="scientific">Paraburkholderia azotifigens</name>
    <dbReference type="NCBI Taxonomy" id="2057004"/>
    <lineage>
        <taxon>Bacteria</taxon>
        <taxon>Pseudomonadati</taxon>
        <taxon>Pseudomonadota</taxon>
        <taxon>Betaproteobacteria</taxon>
        <taxon>Burkholderiales</taxon>
        <taxon>Burkholderiaceae</taxon>
        <taxon>Paraburkholderia</taxon>
    </lineage>
</organism>
<dbReference type="AlphaFoldDB" id="A0A5C6VFZ5"/>
<evidence type="ECO:0000313" key="2">
    <source>
        <dbReference type="EMBL" id="MEM5339975.1"/>
    </source>
</evidence>
<sequence>MAVSVTEEIPSLVDDEIRSHEPTHAGQARCAVVVVRVSIQKKSTLLMVRDCTRVTSSEGRTGPSAQDSRTQYMHESGIQLDASRVVARVIYEALHP</sequence>
<dbReference type="Proteomes" id="UP001481677">
    <property type="component" value="Unassembled WGS sequence"/>
</dbReference>
<dbReference type="RefSeq" id="WP_147236382.1">
    <property type="nucleotide sequence ID" value="NZ_JAZHFZ010000019.1"/>
</dbReference>
<keyword evidence="5" id="KW-1185">Reference proteome</keyword>
<accession>A0A5C6VFZ5</accession>
<evidence type="ECO:0000313" key="5">
    <source>
        <dbReference type="Proteomes" id="UP001481677"/>
    </source>
</evidence>
<comment type="caution">
    <text evidence="3">The sequence shown here is derived from an EMBL/GenBank/DDBJ whole genome shotgun (WGS) entry which is preliminary data.</text>
</comment>
<reference evidence="3 4" key="1">
    <citation type="journal article" date="2018" name="Int. J. Syst. Evol. Microbiol.">
        <title>Paraburkholderia azotifigens sp. nov., a nitrogen-fixing bacterium isolated from paddy soil.</title>
        <authorList>
            <person name="Choi G.M."/>
            <person name="Im W.T."/>
        </authorList>
    </citation>
    <scope>NUCLEOTIDE SEQUENCE [LARGE SCALE GENOMIC DNA]</scope>
    <source>
        <strain evidence="3 4">NF 2-5-3</strain>
    </source>
</reference>
<evidence type="ECO:0000313" key="4">
    <source>
        <dbReference type="Proteomes" id="UP000321776"/>
    </source>
</evidence>
<dbReference type="EMBL" id="JAZHGA010000005">
    <property type="protein sequence ID" value="MEM5339975.1"/>
    <property type="molecule type" value="Genomic_DNA"/>
</dbReference>
<protein>
    <submittedName>
        <fullName evidence="3">Uncharacterized protein</fullName>
    </submittedName>
</protein>
<name>A0A5C6VFZ5_9BURK</name>
<evidence type="ECO:0000256" key="1">
    <source>
        <dbReference type="SAM" id="MobiDB-lite"/>
    </source>
</evidence>
<reference evidence="2 5" key="3">
    <citation type="submission" date="2024-01" db="EMBL/GenBank/DDBJ databases">
        <title>The diversity of rhizobia nodulating Mimosa spp. in eleven states of Brazil covering several biomes is determined by host plant, location, and edaphic factors.</title>
        <authorList>
            <person name="Rouws L."/>
            <person name="Barauna A."/>
            <person name="Beukes C."/>
            <person name="De Faria S.M."/>
            <person name="Gross E."/>
            <person name="Dos Reis Junior F.B."/>
            <person name="Simon M."/>
            <person name="Maluk M."/>
            <person name="Odee D.W."/>
            <person name="Kenicer G."/>
            <person name="Young J.P.W."/>
            <person name="Reis V.M."/>
            <person name="Zilli J."/>
            <person name="James E.K."/>
        </authorList>
    </citation>
    <scope>NUCLEOTIDE SEQUENCE [LARGE SCALE GENOMIC DNA]</scope>
    <source>
        <strain evidence="2 5">JPY530</strain>
    </source>
</reference>
<reference evidence="3" key="2">
    <citation type="submission" date="2019-08" db="EMBL/GenBank/DDBJ databases">
        <authorList>
            <person name="Im W.-T."/>
        </authorList>
    </citation>
    <scope>NUCLEOTIDE SEQUENCE</scope>
    <source>
        <strain evidence="3">NF 2-5-3</strain>
    </source>
</reference>
<evidence type="ECO:0000313" key="3">
    <source>
        <dbReference type="EMBL" id="TXC84302.1"/>
    </source>
</evidence>
<gene>
    <name evidence="3" type="ORF">FRZ40_28865</name>
    <name evidence="2" type="ORF">V4C56_10065</name>
</gene>
<proteinExistence type="predicted"/>